<keyword evidence="1" id="KW-0614">Plasmid</keyword>
<accession>A0A386PQ04</accession>
<dbReference type="KEGG" id="btur:DB313_05600"/>
<name>A0A386PQ04_9SPIR</name>
<reference evidence="1 2" key="1">
    <citation type="journal article" date="2018" name="Infect. Genet. Evol.">
        <title>Genome-wide analysis of Borrelia turcica and 'Candidatus Borrelia tachyglossi' shows relapsing fever-like genomes with unique genomic links to Lyme disease Borrelia.</title>
        <authorList>
            <person name="Gofton A.W."/>
            <person name="Margos G."/>
            <person name="Fingerle V."/>
            <person name="Hepner S."/>
            <person name="Loh S.M."/>
            <person name="Ryan U."/>
            <person name="Irwin P."/>
            <person name="Oskam C.L."/>
        </authorList>
    </citation>
    <scope>NUCLEOTIDE SEQUENCE [LARGE SCALE GENOMIC DNA]</scope>
    <source>
        <strain evidence="1 2">IST7</strain>
        <plasmid evidence="1">cp33</plasmid>
    </source>
</reference>
<protein>
    <recommendedName>
        <fullName evidence="3">DUF2634 domain-containing protein</fullName>
    </recommendedName>
</protein>
<dbReference type="Pfam" id="PF10934">
    <property type="entry name" value="Sheath_initiator"/>
    <property type="match status" value="1"/>
</dbReference>
<keyword evidence="2" id="KW-1185">Reference proteome</keyword>
<geneLocation type="plasmid" evidence="1 2">
    <name>cp33</name>
</geneLocation>
<dbReference type="OrthoDB" id="350595at2"/>
<sequence length="111" mass="12839">MDIKVNDNFDCILNGGLKLIDAIEEQKQTLFLYLKLPKGSLSWDKAYGVDYDTLLKILKLRDKPRLEFFFTTIATELQLNLSNIETTYLKGRVGVSLYFTQGDFLEMEFSI</sequence>
<organism evidence="1 2">
    <name type="scientific">Borrelia turcica IST7</name>
    <dbReference type="NCBI Taxonomy" id="1104446"/>
    <lineage>
        <taxon>Bacteria</taxon>
        <taxon>Pseudomonadati</taxon>
        <taxon>Spirochaetota</taxon>
        <taxon>Spirochaetia</taxon>
        <taxon>Spirochaetales</taxon>
        <taxon>Borreliaceae</taxon>
        <taxon>Borrelia</taxon>
    </lineage>
</organism>
<dbReference type="RefSeq" id="WP_120104894.1">
    <property type="nucleotide sequence ID" value="NZ_CP028888.1"/>
</dbReference>
<dbReference type="AlphaFoldDB" id="A0A386PQ04"/>
<gene>
    <name evidence="1" type="ORF">DB313_05600</name>
</gene>
<dbReference type="Proteomes" id="UP000275571">
    <property type="component" value="Plasmid cp33"/>
</dbReference>
<dbReference type="EMBL" id="CP028888">
    <property type="protein sequence ID" value="AYE36973.1"/>
    <property type="molecule type" value="Genomic_DNA"/>
</dbReference>
<evidence type="ECO:0008006" key="3">
    <source>
        <dbReference type="Google" id="ProtNLM"/>
    </source>
</evidence>
<proteinExistence type="predicted"/>
<dbReference type="InterPro" id="IPR020288">
    <property type="entry name" value="Sheath_initiator"/>
</dbReference>
<evidence type="ECO:0000313" key="2">
    <source>
        <dbReference type="Proteomes" id="UP000275571"/>
    </source>
</evidence>
<evidence type="ECO:0000313" key="1">
    <source>
        <dbReference type="EMBL" id="AYE36973.1"/>
    </source>
</evidence>